<reference evidence="2 3" key="1">
    <citation type="submission" date="2018-03" db="EMBL/GenBank/DDBJ databases">
        <title>Aerobic endospore-forming bacteria genome sequencing and assembly.</title>
        <authorList>
            <person name="Cavalcante D.A."/>
            <person name="Driks A."/>
            <person name="Putonti C."/>
            <person name="De-Souza M.T."/>
        </authorList>
    </citation>
    <scope>NUCLEOTIDE SEQUENCE [LARGE SCALE GENOMIC DNA]</scope>
    <source>
        <strain evidence="2 3">SDF0037</strain>
    </source>
</reference>
<dbReference type="EMBL" id="SADV01000004">
    <property type="protein sequence ID" value="TQR35977.1"/>
    <property type="molecule type" value="Genomic_DNA"/>
</dbReference>
<evidence type="ECO:0000313" key="2">
    <source>
        <dbReference type="EMBL" id="TQR35977.1"/>
    </source>
</evidence>
<gene>
    <name evidence="2" type="ORF">C7Y47_06745</name>
</gene>
<dbReference type="NCBIfam" id="NF038403">
    <property type="entry name" value="perm_prefix_1"/>
    <property type="match status" value="1"/>
</dbReference>
<keyword evidence="1" id="KW-0812">Transmembrane</keyword>
<organism evidence="2 3">
    <name type="scientific">Lysinibacillus sphaericus</name>
    <name type="common">Bacillus sphaericus</name>
    <dbReference type="NCBI Taxonomy" id="1421"/>
    <lineage>
        <taxon>Bacteria</taxon>
        <taxon>Bacillati</taxon>
        <taxon>Bacillota</taxon>
        <taxon>Bacilli</taxon>
        <taxon>Bacillales</taxon>
        <taxon>Bacillaceae</taxon>
        <taxon>Lysinibacillus</taxon>
    </lineage>
</organism>
<comment type="caution">
    <text evidence="2">The sequence shown here is derived from an EMBL/GenBank/DDBJ whole genome shotgun (WGS) entry which is preliminary data.</text>
</comment>
<accession>A0A544UQ67</accession>
<feature type="transmembrane region" description="Helical" evidence="1">
    <location>
        <begin position="137"/>
        <end position="155"/>
    </location>
</feature>
<protein>
    <recommendedName>
        <fullName evidence="4">FtsW/RodA/SpoVE family cell cycle protein</fullName>
    </recommendedName>
</protein>
<keyword evidence="1" id="KW-0472">Membrane</keyword>
<proteinExistence type="predicted"/>
<dbReference type="OrthoDB" id="2192428at2"/>
<keyword evidence="1" id="KW-1133">Transmembrane helix</keyword>
<feature type="transmembrane region" description="Helical" evidence="1">
    <location>
        <begin position="77"/>
        <end position="99"/>
    </location>
</feature>
<dbReference type="Proteomes" id="UP000317944">
    <property type="component" value="Unassembled WGS sequence"/>
</dbReference>
<feature type="transmembrane region" description="Helical" evidence="1">
    <location>
        <begin position="105"/>
        <end position="125"/>
    </location>
</feature>
<name>A0A544UQ67_LYSSH</name>
<sequence>MRTIKEFIQHVKGHIRNKEAHEAVEKELTYHLAKSKQAWQEKGYNAADAEQQAVSEMGNATNLGVSLNQIHQPKIDWLLVIPFVLAAMCSFLPLLPAELSLRHFIMRNVVIVIGGIAVTIFLTRLDFRKLERYSTHLYVLGCLIFLIILNGNQMMNDVIFFQAGPLELKGWMT</sequence>
<dbReference type="InterPro" id="IPR047928">
    <property type="entry name" value="Perm_prefix_1"/>
</dbReference>
<dbReference type="RefSeq" id="WP_142508068.1">
    <property type="nucleotide sequence ID" value="NZ_SADV01000004.1"/>
</dbReference>
<evidence type="ECO:0008006" key="4">
    <source>
        <dbReference type="Google" id="ProtNLM"/>
    </source>
</evidence>
<evidence type="ECO:0000313" key="3">
    <source>
        <dbReference type="Proteomes" id="UP000317944"/>
    </source>
</evidence>
<evidence type="ECO:0000256" key="1">
    <source>
        <dbReference type="SAM" id="Phobius"/>
    </source>
</evidence>
<dbReference type="AlphaFoldDB" id="A0A544UQ67"/>